<dbReference type="SUPFAM" id="SSF46894">
    <property type="entry name" value="C-terminal effector domain of the bipartite response regulators"/>
    <property type="match status" value="1"/>
</dbReference>
<evidence type="ECO:0000313" key="10">
    <source>
        <dbReference type="Proteomes" id="UP000621500"/>
    </source>
</evidence>
<reference evidence="9 10" key="1">
    <citation type="submission" date="2021-01" db="EMBL/GenBank/DDBJ databases">
        <title>Whole genome shotgun sequence of Plantactinospora mayteni NBRC 109088.</title>
        <authorList>
            <person name="Komaki H."/>
            <person name="Tamura T."/>
        </authorList>
    </citation>
    <scope>NUCLEOTIDE SEQUENCE [LARGE SCALE GENOMIC DNA]</scope>
    <source>
        <strain evidence="9 10">NBRC 109088</strain>
    </source>
</reference>
<dbReference type="CDD" id="cd15831">
    <property type="entry name" value="BTAD"/>
    <property type="match status" value="1"/>
</dbReference>
<dbReference type="SMART" id="SM01043">
    <property type="entry name" value="BTAD"/>
    <property type="match status" value="1"/>
</dbReference>
<evidence type="ECO:0000256" key="6">
    <source>
        <dbReference type="PROSITE-ProRule" id="PRU01091"/>
    </source>
</evidence>
<feature type="repeat" description="TPR" evidence="5">
    <location>
        <begin position="838"/>
        <end position="871"/>
    </location>
</feature>
<feature type="DNA-binding region" description="OmpR/PhoB-type" evidence="6">
    <location>
        <begin position="71"/>
        <end position="178"/>
    </location>
</feature>
<keyword evidence="4" id="KW-0804">Transcription</keyword>
<protein>
    <submittedName>
        <fullName evidence="9">SARP family transcriptional regulator</fullName>
    </submittedName>
</protein>
<keyword evidence="5" id="KW-0802">TPR repeat</keyword>
<sequence>MGKAGLPGALRGFRERAGLTQQELADRAGLSVGGLRDLEQGRVAAPRPTTLRRLAAGLAMSDVETAELVHLGQRAQPPAYGLRLRVLGPLAVLVNGVGVDPGSVKQRTLLAVLALTPNEPVHLDTLVEVMWAGRPPDGAAGLAQNHVYRLRQRLRSSASPTHPDHLLLASRGGYQLSVTDEQLDLLDFRRLVERARGAHRDGDLSAAYEWYRQATGLWRGAPLADLAGLRVLPEVAALDRERQAVVVEYADTATALGHHDQVLPVLRQATDADPLHEAAHARLMLALAGSGQQAAALGVYEALRRRLADELGADPGPELVGAHRRVLRQEVTRPAGTGPAPVSAHRQLPPDMADFTGREAELRTLWSALPQPGEAGTTLVISAIEGMAGVGKTRLAVHLAHQLVRSGRYVDVQLYVDLHGHADEPPADPATVLASFLHLLGVPGAQIPDGLDARAALYRDRLHGRQALVLLDNAASDDQVLPLLPASPTSLVLVTSRRMLALDGTHTLNLDVFTAQDAHALLGRVAGERRVAADPAAARRVADLCGRLPLAVVLAAHRLRSRPAWTFSDLAARLDAEGSRLGELAVGSRQIRAVFDLSYRALDPADQRLFRLLGLHPGDDFTAESAAALAGVAPPVARRTLERLVDEHLVTPVTADRYRLHDLLRDYASTRARTDDGDGGTGAAVDRILTWYLYAAHAAVRRLLPLNVEVVLDEGARPSHLPVFDADEQAFQWLAAEQTTLVAAVASAVSRGRDDLAWRLPAVLRLYFERRSNWHDWFGTSEIALDAARRAGDRVAEALILSGLGIAYGQLDQTEKAIECLTRSLEIRRAVDDRHGEGRALNNLGVTYGRQGKFHDAIEHLTAALEIRRETASEYDQGMTLGNLGRAYAGAGQHEEAIRCLEEALDLRRRLADPVGVASALFNLGEGLMRAGQHRQALAHLYEARDLYHEKHCRGFEAETLEVLGDCLLLCGESIRARECWQQALEGFDELGHPRAEGLRLRLTQHSG</sequence>
<dbReference type="SMART" id="SM00530">
    <property type="entry name" value="HTH_XRE"/>
    <property type="match status" value="1"/>
</dbReference>
<dbReference type="PRINTS" id="PR00364">
    <property type="entry name" value="DISEASERSIST"/>
</dbReference>
<dbReference type="InterPro" id="IPR010982">
    <property type="entry name" value="Lambda_DNA-bd_dom_sf"/>
</dbReference>
<dbReference type="Pfam" id="PF03704">
    <property type="entry name" value="BTAD"/>
    <property type="match status" value="1"/>
</dbReference>
<dbReference type="PROSITE" id="PS51755">
    <property type="entry name" value="OMPR_PHOB"/>
    <property type="match status" value="1"/>
</dbReference>
<dbReference type="Gene3D" id="1.10.260.40">
    <property type="entry name" value="lambda repressor-like DNA-binding domains"/>
    <property type="match status" value="1"/>
</dbReference>
<dbReference type="PROSITE" id="PS50005">
    <property type="entry name" value="TPR"/>
    <property type="match status" value="3"/>
</dbReference>
<evidence type="ECO:0000256" key="4">
    <source>
        <dbReference type="ARBA" id="ARBA00023163"/>
    </source>
</evidence>
<dbReference type="CDD" id="cd00093">
    <property type="entry name" value="HTH_XRE"/>
    <property type="match status" value="1"/>
</dbReference>
<dbReference type="Pfam" id="PF13424">
    <property type="entry name" value="TPR_12"/>
    <property type="match status" value="2"/>
</dbReference>
<dbReference type="InterPro" id="IPR019734">
    <property type="entry name" value="TPR_rpt"/>
</dbReference>
<comment type="similarity">
    <text evidence="1">Belongs to the AfsR/DnrI/RedD regulatory family.</text>
</comment>
<keyword evidence="3 6" id="KW-0238">DNA-binding</keyword>
<proteinExistence type="inferred from homology"/>
<feature type="domain" description="OmpR/PhoB-type" evidence="8">
    <location>
        <begin position="71"/>
        <end position="178"/>
    </location>
</feature>
<keyword evidence="2" id="KW-0805">Transcription regulation</keyword>
<dbReference type="RefSeq" id="WP_203856977.1">
    <property type="nucleotide sequence ID" value="NZ_BAAAZQ010000032.1"/>
</dbReference>
<evidence type="ECO:0000259" key="7">
    <source>
        <dbReference type="PROSITE" id="PS50943"/>
    </source>
</evidence>
<dbReference type="InterPro" id="IPR036388">
    <property type="entry name" value="WH-like_DNA-bd_sf"/>
</dbReference>
<evidence type="ECO:0000256" key="1">
    <source>
        <dbReference type="ARBA" id="ARBA00005820"/>
    </source>
</evidence>
<accession>A0ABQ4EKT2</accession>
<dbReference type="PANTHER" id="PTHR35807">
    <property type="entry name" value="TRANSCRIPTIONAL REGULATOR REDD-RELATED"/>
    <property type="match status" value="1"/>
</dbReference>
<evidence type="ECO:0000256" key="3">
    <source>
        <dbReference type="ARBA" id="ARBA00023125"/>
    </source>
</evidence>
<feature type="repeat" description="TPR" evidence="5">
    <location>
        <begin position="798"/>
        <end position="831"/>
    </location>
</feature>
<dbReference type="InterPro" id="IPR001387">
    <property type="entry name" value="Cro/C1-type_HTH"/>
</dbReference>
<dbReference type="InterPro" id="IPR005158">
    <property type="entry name" value="BTAD"/>
</dbReference>
<name>A0ABQ4EKT2_9ACTN</name>
<dbReference type="Pfam" id="PF13560">
    <property type="entry name" value="HTH_31"/>
    <property type="match status" value="1"/>
</dbReference>
<dbReference type="Gene3D" id="1.10.10.10">
    <property type="entry name" value="Winged helix-like DNA-binding domain superfamily/Winged helix DNA-binding domain"/>
    <property type="match status" value="2"/>
</dbReference>
<dbReference type="InterPro" id="IPR011990">
    <property type="entry name" value="TPR-like_helical_dom_sf"/>
</dbReference>
<evidence type="ECO:0000256" key="5">
    <source>
        <dbReference type="PROSITE-ProRule" id="PRU00339"/>
    </source>
</evidence>
<dbReference type="InterPro" id="IPR016032">
    <property type="entry name" value="Sig_transdc_resp-reg_C-effctor"/>
</dbReference>
<feature type="repeat" description="TPR" evidence="5">
    <location>
        <begin position="878"/>
        <end position="911"/>
    </location>
</feature>
<dbReference type="PANTHER" id="PTHR35807:SF1">
    <property type="entry name" value="TRANSCRIPTIONAL REGULATOR REDD"/>
    <property type="match status" value="1"/>
</dbReference>
<dbReference type="PROSITE" id="PS50943">
    <property type="entry name" value="HTH_CROC1"/>
    <property type="match status" value="1"/>
</dbReference>
<dbReference type="SMART" id="SM00028">
    <property type="entry name" value="TPR"/>
    <property type="match status" value="6"/>
</dbReference>
<keyword evidence="10" id="KW-1185">Reference proteome</keyword>
<dbReference type="InterPro" id="IPR051677">
    <property type="entry name" value="AfsR-DnrI-RedD_regulator"/>
</dbReference>
<comment type="caution">
    <text evidence="9">The sequence shown here is derived from an EMBL/GenBank/DDBJ whole genome shotgun (WGS) entry which is preliminary data.</text>
</comment>
<dbReference type="EMBL" id="BONX01000010">
    <property type="protein sequence ID" value="GIG95364.1"/>
    <property type="molecule type" value="Genomic_DNA"/>
</dbReference>
<dbReference type="SUPFAM" id="SSF47413">
    <property type="entry name" value="lambda repressor-like DNA-binding domains"/>
    <property type="match status" value="1"/>
</dbReference>
<dbReference type="Proteomes" id="UP000621500">
    <property type="component" value="Unassembled WGS sequence"/>
</dbReference>
<dbReference type="Gene3D" id="3.40.50.300">
    <property type="entry name" value="P-loop containing nucleotide triphosphate hydrolases"/>
    <property type="match status" value="1"/>
</dbReference>
<dbReference type="Gene3D" id="1.25.40.10">
    <property type="entry name" value="Tetratricopeptide repeat domain"/>
    <property type="match status" value="3"/>
</dbReference>
<dbReference type="SUPFAM" id="SSF48452">
    <property type="entry name" value="TPR-like"/>
    <property type="match status" value="2"/>
</dbReference>
<evidence type="ECO:0000313" key="9">
    <source>
        <dbReference type="EMBL" id="GIG95364.1"/>
    </source>
</evidence>
<evidence type="ECO:0000256" key="2">
    <source>
        <dbReference type="ARBA" id="ARBA00023015"/>
    </source>
</evidence>
<dbReference type="SUPFAM" id="SSF52540">
    <property type="entry name" value="P-loop containing nucleoside triphosphate hydrolases"/>
    <property type="match status" value="1"/>
</dbReference>
<dbReference type="SMART" id="SM00862">
    <property type="entry name" value="Trans_reg_C"/>
    <property type="match status" value="1"/>
</dbReference>
<evidence type="ECO:0000259" key="8">
    <source>
        <dbReference type="PROSITE" id="PS51755"/>
    </source>
</evidence>
<organism evidence="9 10">
    <name type="scientific">Plantactinospora mayteni</name>
    <dbReference type="NCBI Taxonomy" id="566021"/>
    <lineage>
        <taxon>Bacteria</taxon>
        <taxon>Bacillati</taxon>
        <taxon>Actinomycetota</taxon>
        <taxon>Actinomycetes</taxon>
        <taxon>Micromonosporales</taxon>
        <taxon>Micromonosporaceae</taxon>
        <taxon>Plantactinospora</taxon>
    </lineage>
</organism>
<gene>
    <name evidence="9" type="ORF">Pma05_19370</name>
</gene>
<feature type="domain" description="HTH cro/C1-type" evidence="7">
    <location>
        <begin position="10"/>
        <end position="68"/>
    </location>
</feature>
<dbReference type="InterPro" id="IPR001867">
    <property type="entry name" value="OmpR/PhoB-type_DNA-bd"/>
</dbReference>
<dbReference type="InterPro" id="IPR027417">
    <property type="entry name" value="P-loop_NTPase"/>
</dbReference>